<organism evidence="1 2">
    <name type="scientific">Actinomyces slackii</name>
    <dbReference type="NCBI Taxonomy" id="52774"/>
    <lineage>
        <taxon>Bacteria</taxon>
        <taxon>Bacillati</taxon>
        <taxon>Actinomycetota</taxon>
        <taxon>Actinomycetes</taxon>
        <taxon>Actinomycetales</taxon>
        <taxon>Actinomycetaceae</taxon>
        <taxon>Actinomyces</taxon>
    </lineage>
</organism>
<dbReference type="GO" id="GO:0005737">
    <property type="term" value="C:cytoplasm"/>
    <property type="evidence" value="ECO:0007669"/>
    <property type="project" value="TreeGrafter"/>
</dbReference>
<dbReference type="InterPro" id="IPR023214">
    <property type="entry name" value="HAD_sf"/>
</dbReference>
<proteinExistence type="predicted"/>
<reference evidence="1 2" key="1">
    <citation type="submission" date="2018-12" db="EMBL/GenBank/DDBJ databases">
        <authorList>
            <consortium name="Pathogen Informatics"/>
        </authorList>
    </citation>
    <scope>NUCLEOTIDE SEQUENCE [LARGE SCALE GENOMIC DNA]</scope>
    <source>
        <strain evidence="1 2">NCTC11923</strain>
    </source>
</reference>
<dbReference type="RefSeq" id="WP_034515031.1">
    <property type="nucleotide sequence ID" value="NZ_CBCRWE010000028.1"/>
</dbReference>
<sequence length="291" mass="32053">MSAAPTDLTAWPTRLHDAYVFDMDGTIYLGDDLLPGAKRLVVELRRRGLPVRFLSNNPTKDPDQYAEKLARLGLETPVEEIANTVVVMTRWLLANRPGATVFPIAEEPLIRAFAQAGIPMSDNPEEIDVVVASYDRGFDYRKLQIAFDAIWYHRRATLVATNPDRFCPFPQGRGEPDCAAITAAIEACTQTPCEVVVGKPNPIMLTAALGDLDLDPAGAIMVGDRLSTDIQMAVRTGMHSAMPLTGESTLEEALALDPAERPTHVLDRIDRLIPAELWHELGWTEDNDPVI</sequence>
<dbReference type="EMBL" id="LR134363">
    <property type="protein sequence ID" value="VEG73442.1"/>
    <property type="molecule type" value="Genomic_DNA"/>
</dbReference>
<evidence type="ECO:0000313" key="1">
    <source>
        <dbReference type="EMBL" id="VEG73442.1"/>
    </source>
</evidence>
<gene>
    <name evidence="1" type="primary">nagD</name>
    <name evidence="1" type="ORF">NCTC11923_00047</name>
</gene>
<accession>A0A3S4SIL1</accession>
<dbReference type="PANTHER" id="PTHR19288">
    <property type="entry name" value="4-NITROPHENYLPHOSPHATASE-RELATED"/>
    <property type="match status" value="1"/>
</dbReference>
<evidence type="ECO:0000313" key="2">
    <source>
        <dbReference type="Proteomes" id="UP000276899"/>
    </source>
</evidence>
<dbReference type="Pfam" id="PF13344">
    <property type="entry name" value="Hydrolase_6"/>
    <property type="match status" value="1"/>
</dbReference>
<dbReference type="GO" id="GO:0016791">
    <property type="term" value="F:phosphatase activity"/>
    <property type="evidence" value="ECO:0007669"/>
    <property type="project" value="TreeGrafter"/>
</dbReference>
<dbReference type="STRING" id="1278298.GCA_000428685_02295"/>
<dbReference type="SUPFAM" id="SSF56784">
    <property type="entry name" value="HAD-like"/>
    <property type="match status" value="1"/>
</dbReference>
<dbReference type="KEGG" id="asla:NCTC11923_00047"/>
<keyword evidence="2" id="KW-1185">Reference proteome</keyword>
<protein>
    <submittedName>
        <fullName evidence="1">UMP phosphatase</fullName>
    </submittedName>
</protein>
<dbReference type="Gene3D" id="3.40.50.1000">
    <property type="entry name" value="HAD superfamily/HAD-like"/>
    <property type="match status" value="2"/>
</dbReference>
<dbReference type="NCBIfam" id="TIGR01460">
    <property type="entry name" value="HAD-SF-IIA"/>
    <property type="match status" value="1"/>
</dbReference>
<dbReference type="PANTHER" id="PTHR19288:SF46">
    <property type="entry name" value="HALOACID DEHALOGENASE-LIKE HYDROLASE DOMAIN-CONTAINING PROTEIN 2"/>
    <property type="match status" value="1"/>
</dbReference>
<dbReference type="Pfam" id="PF13242">
    <property type="entry name" value="Hydrolase_like"/>
    <property type="match status" value="1"/>
</dbReference>
<dbReference type="Proteomes" id="UP000276899">
    <property type="component" value="Chromosome"/>
</dbReference>
<name>A0A3S4SIL1_9ACTO</name>
<dbReference type="AlphaFoldDB" id="A0A3S4SIL1"/>
<dbReference type="InterPro" id="IPR036412">
    <property type="entry name" value="HAD-like_sf"/>
</dbReference>
<dbReference type="InterPro" id="IPR006357">
    <property type="entry name" value="HAD-SF_hydro_IIA"/>
</dbReference>